<dbReference type="VEuPathDB" id="FungiDB:GW608_D03905"/>
<dbReference type="VEuPathDB" id="FungiDB:GWK60_D03905"/>
<accession>A0A0W0CVG6</accession>
<dbReference type="InterPro" id="IPR002738">
    <property type="entry name" value="RNase_P_p30"/>
</dbReference>
<evidence type="ECO:0000256" key="4">
    <source>
        <dbReference type="SAM" id="MobiDB-lite"/>
    </source>
</evidence>
<evidence type="ECO:0000256" key="3">
    <source>
        <dbReference type="ARBA" id="ARBA00022694"/>
    </source>
</evidence>
<dbReference type="GO" id="GO:0005655">
    <property type="term" value="C:nucleolar ribonuclease P complex"/>
    <property type="evidence" value="ECO:0007669"/>
    <property type="project" value="EnsemblFungi"/>
</dbReference>
<dbReference type="EMBL" id="LLZZ01000131">
    <property type="protein sequence ID" value="KTB01342.1"/>
    <property type="molecule type" value="Genomic_DNA"/>
</dbReference>
<dbReference type="GO" id="GO:0000172">
    <property type="term" value="C:ribonuclease MRP complex"/>
    <property type="evidence" value="ECO:0007669"/>
    <property type="project" value="EnsemblFungi"/>
</dbReference>
<dbReference type="PhylomeDB" id="A0A0W0CVG6"/>
<dbReference type="GO" id="GO:0005829">
    <property type="term" value="C:cytosol"/>
    <property type="evidence" value="ECO:0007669"/>
    <property type="project" value="EnsemblFungi"/>
</dbReference>
<evidence type="ECO:0000256" key="1">
    <source>
        <dbReference type="ARBA" id="ARBA00004123"/>
    </source>
</evidence>
<feature type="region of interest" description="Disordered" evidence="4">
    <location>
        <begin position="275"/>
        <end position="294"/>
    </location>
</feature>
<dbReference type="VEuPathDB" id="FungiDB:CAGL0D03740g"/>
<organism evidence="5 6">
    <name type="scientific">Candida glabrata</name>
    <name type="common">Yeast</name>
    <name type="synonym">Torulopsis glabrata</name>
    <dbReference type="NCBI Taxonomy" id="5478"/>
    <lineage>
        <taxon>Eukaryota</taxon>
        <taxon>Fungi</taxon>
        <taxon>Dikarya</taxon>
        <taxon>Ascomycota</taxon>
        <taxon>Saccharomycotina</taxon>
        <taxon>Saccharomycetes</taxon>
        <taxon>Saccharomycetales</taxon>
        <taxon>Saccharomycetaceae</taxon>
        <taxon>Nakaseomyces</taxon>
    </lineage>
</organism>
<dbReference type="SUPFAM" id="SSF89550">
    <property type="entry name" value="PHP domain-like"/>
    <property type="match status" value="1"/>
</dbReference>
<dbReference type="Proteomes" id="UP000054886">
    <property type="component" value="Unassembled WGS sequence"/>
</dbReference>
<evidence type="ECO:0000256" key="2">
    <source>
        <dbReference type="ARBA" id="ARBA00007331"/>
    </source>
</evidence>
<dbReference type="GO" id="GO:0003723">
    <property type="term" value="F:RNA binding"/>
    <property type="evidence" value="ECO:0007669"/>
    <property type="project" value="EnsemblFungi"/>
</dbReference>
<dbReference type="GO" id="GO:0000294">
    <property type="term" value="P:nuclear-transcribed mRNA catabolic process, RNase MRP-dependent"/>
    <property type="evidence" value="ECO:0007669"/>
    <property type="project" value="EnsemblFungi"/>
</dbReference>
<comment type="similarity">
    <text evidence="2">Belongs to the eukaryotic/archaeal RNase P protein component 3 family.</text>
</comment>
<dbReference type="Pfam" id="PF01876">
    <property type="entry name" value="RNase_P_p30"/>
    <property type="match status" value="1"/>
</dbReference>
<dbReference type="GO" id="GO:0004526">
    <property type="term" value="F:ribonuclease P activity"/>
    <property type="evidence" value="ECO:0007669"/>
    <property type="project" value="EnsemblFungi"/>
</dbReference>
<dbReference type="InterPro" id="IPR016195">
    <property type="entry name" value="Pol/histidinol_Pase-like"/>
</dbReference>
<name>A0A0W0CVG6_CANGB</name>
<dbReference type="PANTHER" id="PTHR13031">
    <property type="entry name" value="RIBONUCLEASE P SUBUNIT P30"/>
    <property type="match status" value="1"/>
</dbReference>
<evidence type="ECO:0000313" key="5">
    <source>
        <dbReference type="EMBL" id="KTB01342.1"/>
    </source>
</evidence>
<dbReference type="GO" id="GO:0001682">
    <property type="term" value="P:tRNA 5'-leader removal"/>
    <property type="evidence" value="ECO:0007669"/>
    <property type="project" value="EnsemblFungi"/>
</dbReference>
<dbReference type="GO" id="GO:0000460">
    <property type="term" value="P:maturation of 5.8S rRNA"/>
    <property type="evidence" value="ECO:0007669"/>
    <property type="project" value="EnsemblFungi"/>
</dbReference>
<dbReference type="GO" id="GO:0034965">
    <property type="term" value="P:intronic box C/D snoRNA processing"/>
    <property type="evidence" value="ECO:0007669"/>
    <property type="project" value="EnsemblFungi"/>
</dbReference>
<dbReference type="OMA" id="CYGPGIT"/>
<dbReference type="PANTHER" id="PTHR13031:SF0">
    <property type="entry name" value="RIBONUCLEASE P PROTEIN SUBUNIT P30"/>
    <property type="match status" value="1"/>
</dbReference>
<dbReference type="FunFam" id="3.20.20.140:FF:000081">
    <property type="entry name" value="RNase MRP subunit"/>
    <property type="match status" value="1"/>
</dbReference>
<dbReference type="GO" id="GO:0000171">
    <property type="term" value="F:ribonuclease MRP activity"/>
    <property type="evidence" value="ECO:0007669"/>
    <property type="project" value="EnsemblFungi"/>
</dbReference>
<evidence type="ECO:0000313" key="6">
    <source>
        <dbReference type="Proteomes" id="UP000054886"/>
    </source>
</evidence>
<dbReference type="VEuPathDB" id="FungiDB:B1J91_D03740g"/>
<keyword evidence="3" id="KW-0819">tRNA processing</keyword>
<reference evidence="5 6" key="1">
    <citation type="submission" date="2015-10" db="EMBL/GenBank/DDBJ databases">
        <title>Draft genomes sequences of Candida glabrata isolates 1A, 1B, 2A, 2B, 3A and 3B.</title>
        <authorList>
            <person name="Haavelsrud O.E."/>
            <person name="Gaustad P."/>
        </authorList>
    </citation>
    <scope>NUCLEOTIDE SEQUENCE [LARGE SCALE GENOMIC DNA]</scope>
    <source>
        <strain evidence="5">910700640</strain>
    </source>
</reference>
<comment type="caution">
    <text evidence="5">The sequence shown here is derived from an EMBL/GenBank/DDBJ whole genome shotgun (WGS) entry which is preliminary data.</text>
</comment>
<dbReference type="AlphaFoldDB" id="A0A0W0CVG6"/>
<dbReference type="Gene3D" id="3.20.20.140">
    <property type="entry name" value="Metal-dependent hydrolases"/>
    <property type="match status" value="1"/>
</dbReference>
<protein>
    <submittedName>
        <fullName evidence="5">Ribonuclease P/MRP protein subunit RPP1</fullName>
    </submittedName>
</protein>
<proteinExistence type="inferred from homology"/>
<dbReference type="VEuPathDB" id="FungiDB:GVI51_D03685"/>
<sequence length="294" mass="32228">MLVDLNVCWPQKDFKTPISAQDEANVRATLMTLKTLGYTHVALNFTVSQTEKFPNDARELNPMDINVRFKKLMEATGLKIYSRITLVIDDPSKGQSLAKVSQAYDIVAALPISEKGLTLATTNLDIDLLTFEYSQRLPMMLKHKTICSCVNRGVKVEIAYGAALRESFVRKQFVSNARSVIRSSRGRGIIISSGAASPSECRNVLGASSIISFLGLKSDSCSRAMGEVPSLVLLNGRLRNKSYKQTVAVGTASNGSNVVESKLEDDSRNIKIVARDISATAEPDQGPERKKRKI</sequence>
<gene>
    <name evidence="5" type="ORF">AO440_000771</name>
</gene>
<comment type="subcellular location">
    <subcellularLocation>
        <location evidence="1">Nucleus</location>
    </subcellularLocation>
</comment>